<proteinExistence type="inferred from homology"/>
<evidence type="ECO:0000256" key="2">
    <source>
        <dbReference type="ARBA" id="ARBA00006991"/>
    </source>
</evidence>
<feature type="compositionally biased region" description="Basic and acidic residues" evidence="10">
    <location>
        <begin position="411"/>
        <end position="426"/>
    </location>
</feature>
<gene>
    <name evidence="12" type="ORF">g.11882</name>
</gene>
<dbReference type="FunFam" id="3.30.160.60:FF:002343">
    <property type="entry name" value="Zinc finger protein 33A"/>
    <property type="match status" value="1"/>
</dbReference>
<evidence type="ECO:0000256" key="7">
    <source>
        <dbReference type="ARBA" id="ARBA00023125"/>
    </source>
</evidence>
<dbReference type="InterPro" id="IPR050331">
    <property type="entry name" value="Zinc_finger"/>
</dbReference>
<dbReference type="FunFam" id="3.30.160.60:FF:000785">
    <property type="entry name" value="zinc finger protein 648"/>
    <property type="match status" value="1"/>
</dbReference>
<dbReference type="GO" id="GO:0003677">
    <property type="term" value="F:DNA binding"/>
    <property type="evidence" value="ECO:0007669"/>
    <property type="project" value="UniProtKB-KW"/>
</dbReference>
<dbReference type="PANTHER" id="PTHR16515">
    <property type="entry name" value="PR DOMAIN ZINC FINGER PROTEIN"/>
    <property type="match status" value="1"/>
</dbReference>
<feature type="compositionally biased region" description="Polar residues" evidence="10">
    <location>
        <begin position="396"/>
        <end position="407"/>
    </location>
</feature>
<evidence type="ECO:0000256" key="8">
    <source>
        <dbReference type="ARBA" id="ARBA00023242"/>
    </source>
</evidence>
<keyword evidence="4" id="KW-0677">Repeat</keyword>
<dbReference type="Pfam" id="PF00096">
    <property type="entry name" value="zf-C2H2"/>
    <property type="match status" value="6"/>
</dbReference>
<dbReference type="GO" id="GO:0008270">
    <property type="term" value="F:zinc ion binding"/>
    <property type="evidence" value="ECO:0007669"/>
    <property type="project" value="UniProtKB-KW"/>
</dbReference>
<reference evidence="12" key="1">
    <citation type="submission" date="2015-11" db="EMBL/GenBank/DDBJ databases">
        <title>De novo transcriptome assembly of four potential Pierce s Disease insect vectors from Arizona vineyards.</title>
        <authorList>
            <person name="Tassone E.E."/>
        </authorList>
    </citation>
    <scope>NUCLEOTIDE SEQUENCE</scope>
</reference>
<keyword evidence="8" id="KW-0539">Nucleus</keyword>
<evidence type="ECO:0000259" key="11">
    <source>
        <dbReference type="PROSITE" id="PS50157"/>
    </source>
</evidence>
<dbReference type="InterPro" id="IPR013087">
    <property type="entry name" value="Znf_C2H2_type"/>
</dbReference>
<dbReference type="PROSITE" id="PS50157">
    <property type="entry name" value="ZINC_FINGER_C2H2_2"/>
    <property type="match status" value="7"/>
</dbReference>
<comment type="subcellular location">
    <subcellularLocation>
        <location evidence="1">Nucleus</location>
    </subcellularLocation>
</comment>
<dbReference type="FunFam" id="3.30.160.60:FF:000358">
    <property type="entry name" value="zinc finger protein 24"/>
    <property type="match status" value="1"/>
</dbReference>
<feature type="domain" description="C2H2-type" evidence="11">
    <location>
        <begin position="252"/>
        <end position="271"/>
    </location>
</feature>
<dbReference type="GO" id="GO:0006355">
    <property type="term" value="P:regulation of DNA-templated transcription"/>
    <property type="evidence" value="ECO:0007669"/>
    <property type="project" value="UniProtKB-ARBA"/>
</dbReference>
<feature type="domain" description="C2H2-type" evidence="11">
    <location>
        <begin position="224"/>
        <end position="251"/>
    </location>
</feature>
<protein>
    <recommendedName>
        <fullName evidence="11">C2H2-type domain-containing protein</fullName>
    </recommendedName>
</protein>
<feature type="compositionally biased region" description="Polar residues" evidence="10">
    <location>
        <begin position="429"/>
        <end position="452"/>
    </location>
</feature>
<feature type="region of interest" description="Disordered" evidence="10">
    <location>
        <begin position="396"/>
        <end position="452"/>
    </location>
</feature>
<dbReference type="AlphaFoldDB" id="A0A1B6FWN5"/>
<dbReference type="FunFam" id="3.30.160.60:FF:000512">
    <property type="entry name" value="zinc finger protein 197 isoform X1"/>
    <property type="match status" value="1"/>
</dbReference>
<dbReference type="PANTHER" id="PTHR16515:SF49">
    <property type="entry name" value="GASTRULA ZINC FINGER PROTEIN XLCGF49.1-LIKE-RELATED"/>
    <property type="match status" value="1"/>
</dbReference>
<feature type="domain" description="C2H2-type" evidence="11">
    <location>
        <begin position="112"/>
        <end position="139"/>
    </location>
</feature>
<sequence>MEQSLSSELIKRLSQWPNIHDSDPKASLSMIEEIAEQTGSQVGDGEENPALEGHFLTERSEPVECCQCQCHREVQATFELSLPFSCTKCSQQFCCKCQYLVHRDFHRGERKYSCSICGKSYYYKSDLVRHQPVHSNIKPHMCKVCGRSFNQVGHLITHRLVHTGEKPFPCDVCNKPFNRKSNLQKHKMIHTGERPFVCLVCGSRFSRKGDLQRHTMLHTGERPYKCQLCDKSFSQKPHLLSHQSVHTGERPYKCLACGKSFNRKSNLIKHQLTKCPALSLKRNDGTDLQLGDISPIASSSFFSHFNQLINKSELPESKAYFDIELKPVITLTENGAETHFLNTDAFSTETSSVLRARLSGGPICRSPNSAVNITIAAMTANTDSESDVLTSELTSLKETVSESSSAVNDEGQTHREEQTIQEEPHPKGTISSENNSEPQLSEDTLTNMPTDT</sequence>
<feature type="domain" description="C2H2-type" evidence="11">
    <location>
        <begin position="168"/>
        <end position="195"/>
    </location>
</feature>
<dbReference type="InterPro" id="IPR036236">
    <property type="entry name" value="Znf_C2H2_sf"/>
</dbReference>
<keyword evidence="7" id="KW-0238">DNA-binding</keyword>
<dbReference type="EMBL" id="GECZ01015185">
    <property type="protein sequence ID" value="JAS54584.1"/>
    <property type="molecule type" value="Transcribed_RNA"/>
</dbReference>
<evidence type="ECO:0000313" key="12">
    <source>
        <dbReference type="EMBL" id="JAS54584.1"/>
    </source>
</evidence>
<dbReference type="Gene3D" id="3.30.160.60">
    <property type="entry name" value="Classic Zinc Finger"/>
    <property type="match status" value="6"/>
</dbReference>
<accession>A0A1B6FWN5</accession>
<dbReference type="FunFam" id="3.30.160.60:FF:000478">
    <property type="entry name" value="Zinc finger protein 133"/>
    <property type="match status" value="1"/>
</dbReference>
<keyword evidence="5 9" id="KW-0863">Zinc-finger</keyword>
<dbReference type="PROSITE" id="PS00028">
    <property type="entry name" value="ZINC_FINGER_C2H2_1"/>
    <property type="match status" value="6"/>
</dbReference>
<dbReference type="FunFam" id="3.30.160.60:FF:001119">
    <property type="entry name" value="zinc finger protein 408"/>
    <property type="match status" value="1"/>
</dbReference>
<evidence type="ECO:0000256" key="10">
    <source>
        <dbReference type="SAM" id="MobiDB-lite"/>
    </source>
</evidence>
<keyword evidence="6" id="KW-0862">Zinc</keyword>
<evidence type="ECO:0000256" key="9">
    <source>
        <dbReference type="PROSITE-ProRule" id="PRU00042"/>
    </source>
</evidence>
<evidence type="ECO:0000256" key="4">
    <source>
        <dbReference type="ARBA" id="ARBA00022737"/>
    </source>
</evidence>
<keyword evidence="3" id="KW-0479">Metal-binding</keyword>
<evidence type="ECO:0000256" key="3">
    <source>
        <dbReference type="ARBA" id="ARBA00022723"/>
    </source>
</evidence>
<dbReference type="SUPFAM" id="SSF57667">
    <property type="entry name" value="beta-beta-alpha zinc fingers"/>
    <property type="match status" value="4"/>
</dbReference>
<feature type="domain" description="C2H2-type" evidence="11">
    <location>
        <begin position="196"/>
        <end position="223"/>
    </location>
</feature>
<organism evidence="12">
    <name type="scientific">Cuerna arida</name>
    <dbReference type="NCBI Taxonomy" id="1464854"/>
    <lineage>
        <taxon>Eukaryota</taxon>
        <taxon>Metazoa</taxon>
        <taxon>Ecdysozoa</taxon>
        <taxon>Arthropoda</taxon>
        <taxon>Hexapoda</taxon>
        <taxon>Insecta</taxon>
        <taxon>Pterygota</taxon>
        <taxon>Neoptera</taxon>
        <taxon>Paraneoptera</taxon>
        <taxon>Hemiptera</taxon>
        <taxon>Auchenorrhyncha</taxon>
        <taxon>Membracoidea</taxon>
        <taxon>Cicadellidae</taxon>
        <taxon>Cicadellinae</taxon>
        <taxon>Proconiini</taxon>
        <taxon>Cuerna</taxon>
    </lineage>
</organism>
<dbReference type="SMART" id="SM00355">
    <property type="entry name" value="ZnF_C2H2"/>
    <property type="match status" value="7"/>
</dbReference>
<feature type="domain" description="C2H2-type" evidence="11">
    <location>
        <begin position="84"/>
        <end position="111"/>
    </location>
</feature>
<name>A0A1B6FWN5_9HEMI</name>
<evidence type="ECO:0000256" key="5">
    <source>
        <dbReference type="ARBA" id="ARBA00022771"/>
    </source>
</evidence>
<dbReference type="GO" id="GO:0005634">
    <property type="term" value="C:nucleus"/>
    <property type="evidence" value="ECO:0007669"/>
    <property type="project" value="UniProtKB-SubCell"/>
</dbReference>
<evidence type="ECO:0000256" key="6">
    <source>
        <dbReference type="ARBA" id="ARBA00022833"/>
    </source>
</evidence>
<feature type="domain" description="C2H2-type" evidence="11">
    <location>
        <begin position="140"/>
        <end position="167"/>
    </location>
</feature>
<comment type="similarity">
    <text evidence="2">Belongs to the krueppel C2H2-type zinc-finger protein family.</text>
</comment>
<evidence type="ECO:0000256" key="1">
    <source>
        <dbReference type="ARBA" id="ARBA00004123"/>
    </source>
</evidence>